<feature type="region of interest" description="Disordered" evidence="1">
    <location>
        <begin position="1"/>
        <end position="168"/>
    </location>
</feature>
<evidence type="ECO:0000313" key="2">
    <source>
        <dbReference type="EMBL" id="JAP97305.1"/>
    </source>
</evidence>
<protein>
    <submittedName>
        <fullName evidence="2">Uncharacterized protein</fullName>
    </submittedName>
</protein>
<feature type="compositionally biased region" description="Polar residues" evidence="1">
    <location>
        <begin position="1"/>
        <end position="24"/>
    </location>
</feature>
<proteinExistence type="predicted"/>
<accession>A0A146KPG1</accession>
<dbReference type="AlphaFoldDB" id="A0A146KPG1"/>
<gene>
    <name evidence="2" type="ORF">g.59880</name>
</gene>
<sequence>EGATQTQNLPQKQSACQNVASNQDGVPPVQKKPQSGQDGQRTSPKTKKTKKQQSVLSNKQVKSQQNKKLGTSPIQPSSDKVTRTMKFYPSTKPQKRVQQTPTGTKPKLAPKAGSNASGGAKLTQAQNQQGAQNVSTIQNSAMNSQNPPTTSQKSVHPPQTQCTTKQDKFSYWALRKQKRKLKQTLANNSS</sequence>
<feature type="compositionally biased region" description="Polar residues" evidence="1">
    <location>
        <begin position="123"/>
        <end position="164"/>
    </location>
</feature>
<feature type="compositionally biased region" description="Polar residues" evidence="1">
    <location>
        <begin position="32"/>
        <end position="43"/>
    </location>
</feature>
<dbReference type="EMBL" id="GDHC01021323">
    <property type="protein sequence ID" value="JAP97305.1"/>
    <property type="molecule type" value="Transcribed_RNA"/>
</dbReference>
<name>A0A146KPG1_LYGHE</name>
<organism evidence="2">
    <name type="scientific">Lygus hesperus</name>
    <name type="common">Western plant bug</name>
    <dbReference type="NCBI Taxonomy" id="30085"/>
    <lineage>
        <taxon>Eukaryota</taxon>
        <taxon>Metazoa</taxon>
        <taxon>Ecdysozoa</taxon>
        <taxon>Arthropoda</taxon>
        <taxon>Hexapoda</taxon>
        <taxon>Insecta</taxon>
        <taxon>Pterygota</taxon>
        <taxon>Neoptera</taxon>
        <taxon>Paraneoptera</taxon>
        <taxon>Hemiptera</taxon>
        <taxon>Heteroptera</taxon>
        <taxon>Panheteroptera</taxon>
        <taxon>Cimicomorpha</taxon>
        <taxon>Miridae</taxon>
        <taxon>Mirini</taxon>
        <taxon>Lygus</taxon>
    </lineage>
</organism>
<evidence type="ECO:0000256" key="1">
    <source>
        <dbReference type="SAM" id="MobiDB-lite"/>
    </source>
</evidence>
<feature type="compositionally biased region" description="Low complexity" evidence="1">
    <location>
        <begin position="57"/>
        <end position="68"/>
    </location>
</feature>
<feature type="non-terminal residue" evidence="2">
    <location>
        <position position="1"/>
    </location>
</feature>
<reference evidence="2" key="1">
    <citation type="journal article" date="2016" name="Gigascience">
        <title>De novo construction of an expanded transcriptome assembly for the western tarnished plant bug, Lygus hesperus.</title>
        <authorList>
            <person name="Tassone E.E."/>
            <person name="Geib S.M."/>
            <person name="Hall B."/>
            <person name="Fabrick J.A."/>
            <person name="Brent C.S."/>
            <person name="Hull J.J."/>
        </authorList>
    </citation>
    <scope>NUCLEOTIDE SEQUENCE</scope>
</reference>